<reference evidence="2" key="1">
    <citation type="journal article" date="2019" name="Int. J. Syst. Evol. Microbiol.">
        <title>The Global Catalogue of Microorganisms (GCM) 10K type strain sequencing project: providing services to taxonomists for standard genome sequencing and annotation.</title>
        <authorList>
            <consortium name="The Broad Institute Genomics Platform"/>
            <consortium name="The Broad Institute Genome Sequencing Center for Infectious Disease"/>
            <person name="Wu L."/>
            <person name="Ma J."/>
        </authorList>
    </citation>
    <scope>NUCLEOTIDE SEQUENCE [LARGE SCALE GENOMIC DNA]</scope>
    <source>
        <strain evidence="2">CCM 4481</strain>
    </source>
</reference>
<dbReference type="RefSeq" id="WP_266151496.1">
    <property type="nucleotide sequence ID" value="NZ_CP064028.1"/>
</dbReference>
<dbReference type="EMBL" id="JBHSGA010000025">
    <property type="protein sequence ID" value="MFC4529092.1"/>
    <property type="molecule type" value="Genomic_DNA"/>
</dbReference>
<evidence type="ECO:0000313" key="1">
    <source>
        <dbReference type="EMBL" id="MFC4529092.1"/>
    </source>
</evidence>
<name>A0ABV9C8U6_9GAMM</name>
<evidence type="ECO:0000313" key="2">
    <source>
        <dbReference type="Proteomes" id="UP001595961"/>
    </source>
</evidence>
<proteinExistence type="predicted"/>
<keyword evidence="2" id="KW-1185">Reference proteome</keyword>
<accession>A0ABV9C8U6</accession>
<dbReference type="Proteomes" id="UP001595961">
    <property type="component" value="Unassembled WGS sequence"/>
</dbReference>
<protein>
    <submittedName>
        <fullName evidence="1">Uncharacterized protein</fullName>
    </submittedName>
</protein>
<comment type="caution">
    <text evidence="1">The sequence shown here is derived from an EMBL/GenBank/DDBJ whole genome shotgun (WGS) entry which is preliminary data.</text>
</comment>
<gene>
    <name evidence="1" type="ORF">ACFO5W_20775</name>
</gene>
<organism evidence="1 2">
    <name type="scientific">Dyella halodurans</name>
    <dbReference type="NCBI Taxonomy" id="1920171"/>
    <lineage>
        <taxon>Bacteria</taxon>
        <taxon>Pseudomonadati</taxon>
        <taxon>Pseudomonadota</taxon>
        <taxon>Gammaproteobacteria</taxon>
        <taxon>Lysobacterales</taxon>
        <taxon>Rhodanobacteraceae</taxon>
        <taxon>Dyella</taxon>
    </lineage>
</organism>
<sequence>MAYLEFSCFLAGLLALVVGYRRHKRNLLLIGAFAWLLAGGLGDFSQGLADGLATPRPSLSHTK</sequence>